<sequence>MGQIQVVGAGECGLPLALRLQRGGQDVTLVTDKDAEAVLAGSVTSTQVKFARTIALEAEAGLDYWAETAPAIDGIRFTMVVDRNAVAGWSGLFSAPARSVDQRTVFARWFGEFTAAGGRVELTAPSVDEIDARAAEHDLTVVTRASRELADCFPIDDWLTVPSKPVRKLAALYLDGVTPDPDGLGTYVALPGLGEMVSTPALTGAPGQERTCATLMFEAVPGGGLDVFDAASTPAERLRLTREILDRHLPPALAARFRDAELTDAGATIAGAVTPVVRHPVGTLPSGRAVLGGGDVVCRMDPGGAQGANSAAQCAAYYAAAVLDSPDRGFDATWMAAAAKPWITDIARPAALWTMTLLDPPPALQRLMDAAQQDRTRADAFAETFIVPANMSQLALLQP</sequence>
<evidence type="ECO:0000313" key="2">
    <source>
        <dbReference type="EMBL" id="TLF81066.1"/>
    </source>
</evidence>
<dbReference type="Gene3D" id="3.50.50.60">
    <property type="entry name" value="FAD/NAD(P)-binding domain"/>
    <property type="match status" value="2"/>
</dbReference>
<dbReference type="RefSeq" id="WP_138446694.1">
    <property type="nucleotide sequence ID" value="NZ_VBUT01000002.1"/>
</dbReference>
<comment type="caution">
    <text evidence="2">The sequence shown here is derived from an EMBL/GenBank/DDBJ whole genome shotgun (WGS) entry which is preliminary data.</text>
</comment>
<dbReference type="Gene3D" id="3.30.9.40">
    <property type="match status" value="1"/>
</dbReference>
<organism evidence="2 3">
    <name type="scientific">Nocardia cyriacigeorgica</name>
    <dbReference type="NCBI Taxonomy" id="135487"/>
    <lineage>
        <taxon>Bacteria</taxon>
        <taxon>Bacillati</taxon>
        <taxon>Actinomycetota</taxon>
        <taxon>Actinomycetes</taxon>
        <taxon>Mycobacteriales</taxon>
        <taxon>Nocardiaceae</taxon>
        <taxon>Nocardia</taxon>
    </lineage>
</organism>
<dbReference type="InterPro" id="IPR041654">
    <property type="entry name" value="StyA_sbd"/>
</dbReference>
<reference evidence="2 3" key="1">
    <citation type="submission" date="2019-05" db="EMBL/GenBank/DDBJ databases">
        <title>Genomes sequences of two Nocardia cyriacigeorgica environmental isolates, type strains Nocardia asteroides ATCC 19247 and Nocardia cyriacigeorgica DSM 44484.</title>
        <authorList>
            <person name="Vautrin F."/>
            <person name="Bergeron E."/>
            <person name="Dubost A."/>
            <person name="Abrouk D."/>
            <person name="Rodriguez Nava V."/>
            <person name="Pujic P."/>
        </authorList>
    </citation>
    <scope>NUCLEOTIDE SEQUENCE [LARGE SCALE GENOMIC DNA]</scope>
    <source>
        <strain evidence="2 3">EML 446</strain>
    </source>
</reference>
<evidence type="ECO:0000313" key="3">
    <source>
        <dbReference type="Proteomes" id="UP000306378"/>
    </source>
</evidence>
<protein>
    <submittedName>
        <fullName evidence="2">Type II toxin-antitoxin system VapC family toxin</fullName>
    </submittedName>
</protein>
<evidence type="ECO:0000259" key="1">
    <source>
        <dbReference type="Pfam" id="PF17885"/>
    </source>
</evidence>
<gene>
    <name evidence="2" type="ORF">FEK34_05280</name>
</gene>
<dbReference type="InterPro" id="IPR036188">
    <property type="entry name" value="FAD/NAD-bd_sf"/>
</dbReference>
<name>A0A5R8NY57_9NOCA</name>
<dbReference type="EMBL" id="VBUT01000002">
    <property type="protein sequence ID" value="TLF81066.1"/>
    <property type="molecule type" value="Genomic_DNA"/>
</dbReference>
<dbReference type="Pfam" id="PF17885">
    <property type="entry name" value="Smoa_sbd"/>
    <property type="match status" value="1"/>
</dbReference>
<proteinExistence type="predicted"/>
<dbReference type="SUPFAM" id="SSF51905">
    <property type="entry name" value="FAD/NAD(P)-binding domain"/>
    <property type="match status" value="1"/>
</dbReference>
<accession>A0A5R8NY57</accession>
<feature type="domain" description="Styrene monooxygenase StyA putative substrate binding" evidence="1">
    <location>
        <begin position="147"/>
        <end position="251"/>
    </location>
</feature>
<dbReference type="AlphaFoldDB" id="A0A5R8NY57"/>
<dbReference type="Proteomes" id="UP000306378">
    <property type="component" value="Unassembled WGS sequence"/>
</dbReference>